<accession>X1USN4</accession>
<sequence length="94" mass="9690">IVETGLVAVPAGANQKKEIPIVSTRLTPGLYWVVMGFDDGTLTLNRPDTRLTSAGGTLAGGYHGHAIAAPLDNPHGAATFGSSFSLYVRVASVP</sequence>
<proteinExistence type="predicted"/>
<reference evidence="1" key="1">
    <citation type="journal article" date="2014" name="Front. Microbiol.">
        <title>High frequency of phylogenetically diverse reductive dehalogenase-homologous genes in deep subseafloor sedimentary metagenomes.</title>
        <authorList>
            <person name="Kawai M."/>
            <person name="Futagami T."/>
            <person name="Toyoda A."/>
            <person name="Takaki Y."/>
            <person name="Nishi S."/>
            <person name="Hori S."/>
            <person name="Arai W."/>
            <person name="Tsubouchi T."/>
            <person name="Morono Y."/>
            <person name="Uchiyama I."/>
            <person name="Ito T."/>
            <person name="Fujiyama A."/>
            <person name="Inagaki F."/>
            <person name="Takami H."/>
        </authorList>
    </citation>
    <scope>NUCLEOTIDE SEQUENCE</scope>
    <source>
        <strain evidence="1">Expedition CK06-06</strain>
    </source>
</reference>
<comment type="caution">
    <text evidence="1">The sequence shown here is derived from an EMBL/GenBank/DDBJ whole genome shotgun (WGS) entry which is preliminary data.</text>
</comment>
<name>X1USN4_9ZZZZ</name>
<dbReference type="EMBL" id="BARW01025258">
    <property type="protein sequence ID" value="GAJ06622.1"/>
    <property type="molecule type" value="Genomic_DNA"/>
</dbReference>
<gene>
    <name evidence="1" type="ORF">S12H4_41442</name>
</gene>
<organism evidence="1">
    <name type="scientific">marine sediment metagenome</name>
    <dbReference type="NCBI Taxonomy" id="412755"/>
    <lineage>
        <taxon>unclassified sequences</taxon>
        <taxon>metagenomes</taxon>
        <taxon>ecological metagenomes</taxon>
    </lineage>
</organism>
<dbReference type="AlphaFoldDB" id="X1USN4"/>
<protein>
    <submittedName>
        <fullName evidence="1">Uncharacterized protein</fullName>
    </submittedName>
</protein>
<feature type="non-terminal residue" evidence="1">
    <location>
        <position position="1"/>
    </location>
</feature>
<evidence type="ECO:0000313" key="1">
    <source>
        <dbReference type="EMBL" id="GAJ06622.1"/>
    </source>
</evidence>